<keyword evidence="6 9" id="KW-0443">Lipid metabolism</keyword>
<evidence type="ECO:0000256" key="7">
    <source>
        <dbReference type="ARBA" id="ARBA00023239"/>
    </source>
</evidence>
<comment type="caution">
    <text evidence="10">The sequence shown here is derived from an EMBL/GenBank/DDBJ whole genome shotgun (WGS) entry which is preliminary data.</text>
</comment>
<evidence type="ECO:0000256" key="1">
    <source>
        <dbReference type="ARBA" id="ARBA00004496"/>
    </source>
</evidence>
<dbReference type="PANTHER" id="PTHR30272">
    <property type="entry name" value="3-HYDROXYACYL-[ACYL-CARRIER-PROTEIN] DEHYDRATASE"/>
    <property type="match status" value="1"/>
</dbReference>
<proteinExistence type="inferred from homology"/>
<keyword evidence="4 9" id="KW-0444">Lipid biosynthesis</keyword>
<evidence type="ECO:0000256" key="4">
    <source>
        <dbReference type="ARBA" id="ARBA00022516"/>
    </source>
</evidence>
<name>A0ABU2C3B0_9BURK</name>
<dbReference type="InterPro" id="IPR010084">
    <property type="entry name" value="FabZ"/>
</dbReference>
<keyword evidence="5 9" id="KW-0441">Lipid A biosynthesis</keyword>
<protein>
    <recommendedName>
        <fullName evidence="9">3-hydroxyacyl-[acyl-carrier-protein] dehydratase FabZ</fullName>
        <ecNumber evidence="9">4.2.1.59</ecNumber>
    </recommendedName>
    <alternativeName>
        <fullName evidence="9">(3R)-hydroxymyristoyl-[acyl-carrier-protein] dehydratase</fullName>
        <shortName evidence="9">(3R)-hydroxymyristoyl-ACP dehydrase</shortName>
    </alternativeName>
    <alternativeName>
        <fullName evidence="9">Beta-hydroxyacyl-ACP dehydratase</fullName>
    </alternativeName>
</protein>
<evidence type="ECO:0000256" key="9">
    <source>
        <dbReference type="HAMAP-Rule" id="MF_00406"/>
    </source>
</evidence>
<comment type="function">
    <text evidence="8 9">Involved in unsaturated fatty acids biosynthesis. Catalyzes the dehydration of short chain beta-hydroxyacyl-ACPs and long chain saturated and unsaturated beta-hydroxyacyl-ACPs.</text>
</comment>
<dbReference type="NCBIfam" id="NF000582">
    <property type="entry name" value="PRK00006.1"/>
    <property type="match status" value="1"/>
</dbReference>
<dbReference type="GO" id="GO:0019171">
    <property type="term" value="F:(3R)-hydroxyacyl-[acyl-carrier-protein] dehydratase activity"/>
    <property type="evidence" value="ECO:0007669"/>
    <property type="project" value="UniProtKB-EC"/>
</dbReference>
<evidence type="ECO:0000256" key="8">
    <source>
        <dbReference type="ARBA" id="ARBA00025049"/>
    </source>
</evidence>
<evidence type="ECO:0000256" key="3">
    <source>
        <dbReference type="ARBA" id="ARBA00022490"/>
    </source>
</evidence>
<dbReference type="InterPro" id="IPR013114">
    <property type="entry name" value="FabA_FabZ"/>
</dbReference>
<dbReference type="PANTHER" id="PTHR30272:SF1">
    <property type="entry name" value="3-HYDROXYACYL-[ACYL-CARRIER-PROTEIN] DEHYDRATASE"/>
    <property type="match status" value="1"/>
</dbReference>
<dbReference type="CDD" id="cd01288">
    <property type="entry name" value="FabZ"/>
    <property type="match status" value="1"/>
</dbReference>
<evidence type="ECO:0000256" key="6">
    <source>
        <dbReference type="ARBA" id="ARBA00023098"/>
    </source>
</evidence>
<dbReference type="HAMAP" id="MF_00406">
    <property type="entry name" value="FabZ"/>
    <property type="match status" value="1"/>
</dbReference>
<reference evidence="10 11" key="1">
    <citation type="submission" date="2023-07" db="EMBL/GenBank/DDBJ databases">
        <title>Sorghum-associated microbial communities from plants grown in Nebraska, USA.</title>
        <authorList>
            <person name="Schachtman D."/>
        </authorList>
    </citation>
    <scope>NUCLEOTIDE SEQUENCE [LARGE SCALE GENOMIC DNA]</scope>
    <source>
        <strain evidence="10 11">BE313</strain>
    </source>
</reference>
<accession>A0ABU2C3B0</accession>
<dbReference type="Gene3D" id="3.10.129.10">
    <property type="entry name" value="Hotdog Thioesterase"/>
    <property type="match status" value="1"/>
</dbReference>
<evidence type="ECO:0000313" key="11">
    <source>
        <dbReference type="Proteomes" id="UP001180487"/>
    </source>
</evidence>
<evidence type="ECO:0000256" key="2">
    <source>
        <dbReference type="ARBA" id="ARBA00009174"/>
    </source>
</evidence>
<dbReference type="EMBL" id="JAVDXT010000001">
    <property type="protein sequence ID" value="MDR7375810.1"/>
    <property type="molecule type" value="Genomic_DNA"/>
</dbReference>
<feature type="active site" evidence="9">
    <location>
        <position position="47"/>
    </location>
</feature>
<dbReference type="InterPro" id="IPR029069">
    <property type="entry name" value="HotDog_dom_sf"/>
</dbReference>
<dbReference type="SUPFAM" id="SSF54637">
    <property type="entry name" value="Thioesterase/thiol ester dehydrase-isomerase"/>
    <property type="match status" value="1"/>
</dbReference>
<comment type="similarity">
    <text evidence="2 9">Belongs to the thioester dehydratase family. FabZ subfamily.</text>
</comment>
<comment type="catalytic activity">
    <reaction evidence="9">
        <text>a (3R)-hydroxyacyl-[ACP] = a (2E)-enoyl-[ACP] + H2O</text>
        <dbReference type="Rhea" id="RHEA:13097"/>
        <dbReference type="Rhea" id="RHEA-COMP:9925"/>
        <dbReference type="Rhea" id="RHEA-COMP:9945"/>
        <dbReference type="ChEBI" id="CHEBI:15377"/>
        <dbReference type="ChEBI" id="CHEBI:78784"/>
        <dbReference type="ChEBI" id="CHEBI:78827"/>
        <dbReference type="EC" id="4.2.1.59"/>
    </reaction>
</comment>
<organism evidence="10 11">
    <name type="scientific">Rhodoferax ferrireducens</name>
    <dbReference type="NCBI Taxonomy" id="192843"/>
    <lineage>
        <taxon>Bacteria</taxon>
        <taxon>Pseudomonadati</taxon>
        <taxon>Pseudomonadota</taxon>
        <taxon>Betaproteobacteria</taxon>
        <taxon>Burkholderiales</taxon>
        <taxon>Comamonadaceae</taxon>
        <taxon>Rhodoferax</taxon>
    </lineage>
</organism>
<evidence type="ECO:0000256" key="5">
    <source>
        <dbReference type="ARBA" id="ARBA00022556"/>
    </source>
</evidence>
<evidence type="ECO:0000313" key="10">
    <source>
        <dbReference type="EMBL" id="MDR7375810.1"/>
    </source>
</evidence>
<dbReference type="EC" id="4.2.1.59" evidence="9"/>
<sequence length="145" mass="16340">MDIHQILKQLPHRYPFLMVDRVVSIDKSKSIRAFKNVTINEPFFQGHFPRRPVMPGVLMLEALAQAAALLAFDALNKSPDDDTVYYFAAIDNARFKRPVEPGDQLMLDVELVRMKSGIFKFKGKGTVGEELAVEAELTCAMRTIA</sequence>
<keyword evidence="7 9" id="KW-0456">Lyase</keyword>
<gene>
    <name evidence="9" type="primary">fabZ</name>
    <name evidence="10" type="ORF">J2X19_000468</name>
</gene>
<comment type="subcellular location">
    <subcellularLocation>
        <location evidence="1 9">Cytoplasm</location>
    </subcellularLocation>
</comment>
<dbReference type="NCBIfam" id="TIGR01750">
    <property type="entry name" value="fabZ"/>
    <property type="match status" value="1"/>
</dbReference>
<dbReference type="Proteomes" id="UP001180487">
    <property type="component" value="Unassembled WGS sequence"/>
</dbReference>
<dbReference type="Pfam" id="PF07977">
    <property type="entry name" value="FabA"/>
    <property type="match status" value="1"/>
</dbReference>
<keyword evidence="11" id="KW-1185">Reference proteome</keyword>
<keyword evidence="3 9" id="KW-0963">Cytoplasm</keyword>